<evidence type="ECO:0000313" key="1">
    <source>
        <dbReference type="EMBL" id="POM63748.1"/>
    </source>
</evidence>
<accession>A0A2P4XDX2</accession>
<protein>
    <submittedName>
        <fullName evidence="1">Polyprotein</fullName>
    </submittedName>
</protein>
<sequence length="110" mass="12354">MGRGYSYDCHICHPGHKALAEQSNVAQGNNQGFGEDFDEDYTPRAWFESLLLVLAVAAIYELSYPSDGCTYCVPERHHGSGQKMYMRQPHGFATRCSERLVCELQETCTA</sequence>
<reference evidence="1 2" key="1">
    <citation type="journal article" date="2017" name="Genome Biol. Evol.">
        <title>Phytophthora megakarya and P. palmivora, closely related causal agents of cacao black pod rot, underwent increases in genome sizes and gene numbers by different mechanisms.</title>
        <authorList>
            <person name="Ali S.S."/>
            <person name="Shao J."/>
            <person name="Lary D.J."/>
            <person name="Kronmiller B."/>
            <person name="Shen D."/>
            <person name="Strem M.D."/>
            <person name="Amoako-Attah I."/>
            <person name="Akrofi A.Y."/>
            <person name="Begoude B.A."/>
            <person name="Ten Hoopen G.M."/>
            <person name="Coulibaly K."/>
            <person name="Kebe B.I."/>
            <person name="Melnick R.L."/>
            <person name="Guiltinan M.J."/>
            <person name="Tyler B.M."/>
            <person name="Meinhardt L.W."/>
            <person name="Bailey B.A."/>
        </authorList>
    </citation>
    <scope>NUCLEOTIDE SEQUENCE [LARGE SCALE GENOMIC DNA]</scope>
    <source>
        <strain evidence="2">sbr112.9</strain>
    </source>
</reference>
<gene>
    <name evidence="1" type="ORF">PHPALM_20816</name>
</gene>
<dbReference type="EMBL" id="NCKW01011321">
    <property type="protein sequence ID" value="POM63748.1"/>
    <property type="molecule type" value="Genomic_DNA"/>
</dbReference>
<keyword evidence="2" id="KW-1185">Reference proteome</keyword>
<organism evidence="1 2">
    <name type="scientific">Phytophthora palmivora</name>
    <dbReference type="NCBI Taxonomy" id="4796"/>
    <lineage>
        <taxon>Eukaryota</taxon>
        <taxon>Sar</taxon>
        <taxon>Stramenopiles</taxon>
        <taxon>Oomycota</taxon>
        <taxon>Peronosporomycetes</taxon>
        <taxon>Peronosporales</taxon>
        <taxon>Peronosporaceae</taxon>
        <taxon>Phytophthora</taxon>
    </lineage>
</organism>
<comment type="caution">
    <text evidence="1">The sequence shown here is derived from an EMBL/GenBank/DDBJ whole genome shotgun (WGS) entry which is preliminary data.</text>
</comment>
<name>A0A2P4XDX2_9STRA</name>
<dbReference type="AlphaFoldDB" id="A0A2P4XDX2"/>
<proteinExistence type="predicted"/>
<evidence type="ECO:0000313" key="2">
    <source>
        <dbReference type="Proteomes" id="UP000237271"/>
    </source>
</evidence>
<dbReference type="Proteomes" id="UP000237271">
    <property type="component" value="Unassembled WGS sequence"/>
</dbReference>